<sequence>MQVIIRKANESDMKSVLSLINDLAIFEKEPHMVEVTEAQLIEDGFGEKPAFEALLAEVNGQVVGMALYYERYSTWKGKTIHLEDLIVKETHRNQGLGTKLYNEVLKTAQSRGYKRVEWNVLDWNKVAIDFYESTGAKILESWRVVQMDKAGLENYLNTL</sequence>
<dbReference type="CDD" id="cd04301">
    <property type="entry name" value="NAT_SF"/>
    <property type="match status" value="1"/>
</dbReference>
<evidence type="ECO:0000313" key="5">
    <source>
        <dbReference type="Proteomes" id="UP001597201"/>
    </source>
</evidence>
<dbReference type="InterPro" id="IPR051016">
    <property type="entry name" value="Diverse_Substrate_AcTransf"/>
</dbReference>
<evidence type="ECO:0000313" key="4">
    <source>
        <dbReference type="EMBL" id="MFD1314259.1"/>
    </source>
</evidence>
<evidence type="ECO:0000259" key="3">
    <source>
        <dbReference type="PROSITE" id="PS51186"/>
    </source>
</evidence>
<dbReference type="PANTHER" id="PTHR10545">
    <property type="entry name" value="DIAMINE N-ACETYLTRANSFERASE"/>
    <property type="match status" value="1"/>
</dbReference>
<proteinExistence type="predicted"/>
<dbReference type="EC" id="2.3.-.-" evidence="4"/>
<feature type="domain" description="N-acetyltransferase" evidence="3">
    <location>
        <begin position="3"/>
        <end position="159"/>
    </location>
</feature>
<evidence type="ECO:0000256" key="1">
    <source>
        <dbReference type="ARBA" id="ARBA00022679"/>
    </source>
</evidence>
<dbReference type="Pfam" id="PF00583">
    <property type="entry name" value="Acetyltransf_1"/>
    <property type="match status" value="1"/>
</dbReference>
<keyword evidence="1 4" id="KW-0808">Transferase</keyword>
<dbReference type="PROSITE" id="PS51186">
    <property type="entry name" value="GNAT"/>
    <property type="match status" value="1"/>
</dbReference>
<dbReference type="RefSeq" id="WP_377175695.1">
    <property type="nucleotide sequence ID" value="NZ_JBHTMY010000001.1"/>
</dbReference>
<dbReference type="EMBL" id="JBHTMY010000001">
    <property type="protein sequence ID" value="MFD1314259.1"/>
    <property type="molecule type" value="Genomic_DNA"/>
</dbReference>
<dbReference type="InterPro" id="IPR000182">
    <property type="entry name" value="GNAT_dom"/>
</dbReference>
<dbReference type="Gene3D" id="3.40.630.30">
    <property type="match status" value="1"/>
</dbReference>
<protein>
    <submittedName>
        <fullName evidence="4">GNAT family N-acetyltransferase</fullName>
        <ecNumber evidence="4">2.3.-.-</ecNumber>
    </submittedName>
</protein>
<accession>A0ABW3XY61</accession>
<dbReference type="SUPFAM" id="SSF55729">
    <property type="entry name" value="Acyl-CoA N-acyltransferases (Nat)"/>
    <property type="match status" value="1"/>
</dbReference>
<evidence type="ECO:0000256" key="2">
    <source>
        <dbReference type="ARBA" id="ARBA00023315"/>
    </source>
</evidence>
<dbReference type="PANTHER" id="PTHR10545:SF29">
    <property type="entry name" value="GH14572P-RELATED"/>
    <property type="match status" value="1"/>
</dbReference>
<dbReference type="Proteomes" id="UP001597201">
    <property type="component" value="Unassembled WGS sequence"/>
</dbReference>
<comment type="caution">
    <text evidence="4">The sequence shown here is derived from an EMBL/GenBank/DDBJ whole genome shotgun (WGS) entry which is preliminary data.</text>
</comment>
<gene>
    <name evidence="4" type="ORF">ACFQ39_01410</name>
</gene>
<keyword evidence="2 4" id="KW-0012">Acyltransferase</keyword>
<dbReference type="GO" id="GO:0016746">
    <property type="term" value="F:acyltransferase activity"/>
    <property type="evidence" value="ECO:0007669"/>
    <property type="project" value="UniProtKB-KW"/>
</dbReference>
<keyword evidence="5" id="KW-1185">Reference proteome</keyword>
<name>A0ABW3XY61_9FLAO</name>
<reference evidence="5" key="1">
    <citation type="journal article" date="2019" name="Int. J. Syst. Evol. Microbiol.">
        <title>The Global Catalogue of Microorganisms (GCM) 10K type strain sequencing project: providing services to taxonomists for standard genome sequencing and annotation.</title>
        <authorList>
            <consortium name="The Broad Institute Genomics Platform"/>
            <consortium name="The Broad Institute Genome Sequencing Center for Infectious Disease"/>
            <person name="Wu L."/>
            <person name="Ma J."/>
        </authorList>
    </citation>
    <scope>NUCLEOTIDE SEQUENCE [LARGE SCALE GENOMIC DNA]</scope>
    <source>
        <strain evidence="5">CCUG 61485</strain>
    </source>
</reference>
<organism evidence="4 5">
    <name type="scientific">Namhaeicola litoreus</name>
    <dbReference type="NCBI Taxonomy" id="1052145"/>
    <lineage>
        <taxon>Bacteria</taxon>
        <taxon>Pseudomonadati</taxon>
        <taxon>Bacteroidota</taxon>
        <taxon>Flavobacteriia</taxon>
        <taxon>Flavobacteriales</taxon>
        <taxon>Flavobacteriaceae</taxon>
        <taxon>Namhaeicola</taxon>
    </lineage>
</organism>
<dbReference type="InterPro" id="IPR016181">
    <property type="entry name" value="Acyl_CoA_acyltransferase"/>
</dbReference>